<evidence type="ECO:0000313" key="9">
    <source>
        <dbReference type="Proteomes" id="UP000076852"/>
    </source>
</evidence>
<dbReference type="GO" id="GO:0016020">
    <property type="term" value="C:membrane"/>
    <property type="evidence" value="ECO:0007669"/>
    <property type="project" value="InterPro"/>
</dbReference>
<evidence type="ECO:0000259" key="6">
    <source>
        <dbReference type="PROSITE" id="PS50110"/>
    </source>
</evidence>
<dbReference type="Proteomes" id="UP000076852">
    <property type="component" value="Chromosome 1"/>
</dbReference>
<dbReference type="InterPro" id="IPR013655">
    <property type="entry name" value="PAS_fold_3"/>
</dbReference>
<dbReference type="Gene3D" id="3.30.565.10">
    <property type="entry name" value="Histidine kinase-like ATPase, C-terminal domain"/>
    <property type="match status" value="1"/>
</dbReference>
<dbReference type="Pfam" id="PF02518">
    <property type="entry name" value="HATPase_c"/>
    <property type="match status" value="1"/>
</dbReference>
<evidence type="ECO:0000256" key="5">
    <source>
        <dbReference type="SAM" id="Coils"/>
    </source>
</evidence>
<evidence type="ECO:0000256" key="4">
    <source>
        <dbReference type="PROSITE-ProRule" id="PRU00169"/>
    </source>
</evidence>
<dbReference type="InterPro" id="IPR000700">
    <property type="entry name" value="PAS-assoc_C"/>
</dbReference>
<dbReference type="STRING" id="1804984.AYM40_07115"/>
<dbReference type="InterPro" id="IPR001789">
    <property type="entry name" value="Sig_transdc_resp-reg_receiver"/>
</dbReference>
<evidence type="ECO:0008006" key="10">
    <source>
        <dbReference type="Google" id="ProtNLM"/>
    </source>
</evidence>
<feature type="modified residue" description="4-aspartylphosphate" evidence="4">
    <location>
        <position position="62"/>
    </location>
</feature>
<dbReference type="Pfam" id="PF07730">
    <property type="entry name" value="HisKA_3"/>
    <property type="match status" value="1"/>
</dbReference>
<dbReference type="InterPro" id="IPR035965">
    <property type="entry name" value="PAS-like_dom_sf"/>
</dbReference>
<dbReference type="Gene3D" id="3.30.450.20">
    <property type="entry name" value="PAS domain"/>
    <property type="match status" value="1"/>
</dbReference>
<dbReference type="CDD" id="cd16917">
    <property type="entry name" value="HATPase_UhpB-NarQ-NarX-like"/>
    <property type="match status" value="1"/>
</dbReference>
<dbReference type="PANTHER" id="PTHR24421">
    <property type="entry name" value="NITRATE/NITRITE SENSOR PROTEIN NARX-RELATED"/>
    <property type="match status" value="1"/>
</dbReference>
<dbReference type="Pfam" id="PF00072">
    <property type="entry name" value="Response_reg"/>
    <property type="match status" value="1"/>
</dbReference>
<name>A0A160FIQ3_9BURK</name>
<dbReference type="InterPro" id="IPR003594">
    <property type="entry name" value="HATPase_dom"/>
</dbReference>
<keyword evidence="2" id="KW-0418">Kinase</keyword>
<accession>A0A160FIQ3</accession>
<dbReference type="InterPro" id="IPR011712">
    <property type="entry name" value="Sig_transdc_His_kin_sub3_dim/P"/>
</dbReference>
<evidence type="ECO:0000259" key="7">
    <source>
        <dbReference type="PROSITE" id="PS50113"/>
    </source>
</evidence>
<dbReference type="CDD" id="cd19920">
    <property type="entry name" value="REC_PA4781-like"/>
    <property type="match status" value="1"/>
</dbReference>
<organism evidence="8 9">
    <name type="scientific">Paraburkholderia phytofirmans OLGA172</name>
    <dbReference type="NCBI Taxonomy" id="1417228"/>
    <lineage>
        <taxon>Bacteria</taxon>
        <taxon>Pseudomonadati</taxon>
        <taxon>Pseudomonadota</taxon>
        <taxon>Betaproteobacteria</taxon>
        <taxon>Burkholderiales</taxon>
        <taxon>Burkholderiaceae</taxon>
        <taxon>Paraburkholderia</taxon>
    </lineage>
</organism>
<dbReference type="SMART" id="SM00387">
    <property type="entry name" value="HATPase_c"/>
    <property type="match status" value="1"/>
</dbReference>
<feature type="coiled-coil region" evidence="5">
    <location>
        <begin position="163"/>
        <end position="211"/>
    </location>
</feature>
<dbReference type="Gene3D" id="1.20.5.1930">
    <property type="match status" value="1"/>
</dbReference>
<dbReference type="PROSITE" id="PS50113">
    <property type="entry name" value="PAC"/>
    <property type="match status" value="1"/>
</dbReference>
<keyword evidence="3" id="KW-0902">Two-component regulatory system</keyword>
<dbReference type="RefSeq" id="WP_063495598.1">
    <property type="nucleotide sequence ID" value="NZ_CP014578.1"/>
</dbReference>
<dbReference type="GO" id="GO:0000155">
    <property type="term" value="F:phosphorelay sensor kinase activity"/>
    <property type="evidence" value="ECO:0007669"/>
    <property type="project" value="InterPro"/>
</dbReference>
<keyword evidence="5" id="KW-0175">Coiled coil</keyword>
<proteinExistence type="predicted"/>
<evidence type="ECO:0000256" key="1">
    <source>
        <dbReference type="ARBA" id="ARBA00022679"/>
    </source>
</evidence>
<dbReference type="EMBL" id="CP014578">
    <property type="protein sequence ID" value="ANB72160.1"/>
    <property type="molecule type" value="Genomic_DNA"/>
</dbReference>
<sequence>MDQAGANGPYTHTVLIVDDLPVNVAVVAPHLEDRAISVLVAQNGFDALRKAQLTRPDLILLDVKMPGMDGFETCRRLKLDARTSEIPVIFMTARSASEDIVHGLSAGGVDYITKPIQIPELLARINNHLAVHSLHRQLAERNATLQREMLVRLQVEVALQRAHDELENRVGQRTAELAQANDLLRSENLERKQVEAQLRGSKARLANAQRLAHIGDWEWEGVDAGLYWSEEALNVMDISPGISEPGWPNALRIVYRADRKTVMHAIHNLIRHGTPYCIDCRIVVSRGHLRTIQAQGEVKYSTDGRTLGIVGTIQDITERKSIEQQLLASREQLREVSAYLEAAREEERKFIAREIHDDLGQTLTALKLDLALLRKRLAGDEVSSTKLAMMHRLAENAVWTVRNVASRLRPAALNFGIVSALEWLTDDFNQHNTAVCRFHLRGNEPSLNDTEATAVFRIAQESLTNVARHAGATKVSVTLVTSDSRVSLFVSDDGRGLARDNSIKRSTFGLLGMEERARLIGASLQIASAHGGGTVISVDLALNGRTAP</sequence>
<dbReference type="SMART" id="SM00448">
    <property type="entry name" value="REC"/>
    <property type="match status" value="1"/>
</dbReference>
<dbReference type="InterPro" id="IPR011006">
    <property type="entry name" value="CheY-like_superfamily"/>
</dbReference>
<keyword evidence="9" id="KW-1185">Reference proteome</keyword>
<dbReference type="SMART" id="SM00086">
    <property type="entry name" value="PAC"/>
    <property type="match status" value="1"/>
</dbReference>
<evidence type="ECO:0000256" key="3">
    <source>
        <dbReference type="ARBA" id="ARBA00023012"/>
    </source>
</evidence>
<dbReference type="Gene3D" id="3.40.50.2300">
    <property type="match status" value="1"/>
</dbReference>
<dbReference type="PROSITE" id="PS50110">
    <property type="entry name" value="RESPONSE_REGULATORY"/>
    <property type="match status" value="1"/>
</dbReference>
<dbReference type="SUPFAM" id="SSF55874">
    <property type="entry name" value="ATPase domain of HSP90 chaperone/DNA topoisomerase II/histidine kinase"/>
    <property type="match status" value="1"/>
</dbReference>
<dbReference type="Pfam" id="PF08447">
    <property type="entry name" value="PAS_3"/>
    <property type="match status" value="1"/>
</dbReference>
<dbReference type="GO" id="GO:0046983">
    <property type="term" value="F:protein dimerization activity"/>
    <property type="evidence" value="ECO:0007669"/>
    <property type="project" value="InterPro"/>
</dbReference>
<dbReference type="InterPro" id="IPR036890">
    <property type="entry name" value="HATPase_C_sf"/>
</dbReference>
<dbReference type="PANTHER" id="PTHR24421:SF59">
    <property type="entry name" value="OXYGEN SENSOR HISTIDINE KINASE NREB"/>
    <property type="match status" value="1"/>
</dbReference>
<feature type="domain" description="PAC" evidence="7">
    <location>
        <begin position="276"/>
        <end position="328"/>
    </location>
</feature>
<gene>
    <name evidence="8" type="ORF">AYM40_07115</name>
</gene>
<keyword evidence="4" id="KW-0597">Phosphoprotein</keyword>
<reference evidence="8 9" key="1">
    <citation type="journal article" date="2016" name="Gene">
        <title>PacBio SMRT assembly of a complex multi-replicon genome reveals chlorocatechol degradative operon in a region of genome plasticity.</title>
        <authorList>
            <person name="Ricker N."/>
            <person name="Shen S.Y."/>
            <person name="Goordial J."/>
            <person name="Jin S."/>
            <person name="Fulthorpe R.R."/>
        </authorList>
    </citation>
    <scope>NUCLEOTIDE SEQUENCE [LARGE SCALE GENOMIC DNA]</scope>
    <source>
        <strain evidence="8 9">OLGA172</strain>
    </source>
</reference>
<dbReference type="InterPro" id="IPR001610">
    <property type="entry name" value="PAC"/>
</dbReference>
<dbReference type="AlphaFoldDB" id="A0A160FIQ3"/>
<dbReference type="KEGG" id="buz:AYM40_07115"/>
<feature type="domain" description="Response regulatory" evidence="6">
    <location>
        <begin position="13"/>
        <end position="129"/>
    </location>
</feature>
<evidence type="ECO:0000256" key="2">
    <source>
        <dbReference type="ARBA" id="ARBA00022777"/>
    </source>
</evidence>
<dbReference type="InterPro" id="IPR050482">
    <property type="entry name" value="Sensor_HK_TwoCompSys"/>
</dbReference>
<dbReference type="SUPFAM" id="SSF55785">
    <property type="entry name" value="PYP-like sensor domain (PAS domain)"/>
    <property type="match status" value="1"/>
</dbReference>
<dbReference type="OrthoDB" id="9792869at2"/>
<keyword evidence="1" id="KW-0808">Transferase</keyword>
<evidence type="ECO:0000313" key="8">
    <source>
        <dbReference type="EMBL" id="ANB72160.1"/>
    </source>
</evidence>
<dbReference type="SUPFAM" id="SSF52172">
    <property type="entry name" value="CheY-like"/>
    <property type="match status" value="1"/>
</dbReference>
<protein>
    <recommendedName>
        <fullName evidence="10">Histidine kinase</fullName>
    </recommendedName>
</protein>